<proteinExistence type="predicted"/>
<protein>
    <submittedName>
        <fullName evidence="1">Uncharacterized protein</fullName>
    </submittedName>
</protein>
<name>A0A4E9D5Q5_GIBZA</name>
<organism evidence="1">
    <name type="scientific">Gibberella zeae</name>
    <name type="common">Wheat head blight fungus</name>
    <name type="synonym">Fusarium graminearum</name>
    <dbReference type="NCBI Taxonomy" id="5518"/>
    <lineage>
        <taxon>Eukaryota</taxon>
        <taxon>Fungi</taxon>
        <taxon>Dikarya</taxon>
        <taxon>Ascomycota</taxon>
        <taxon>Pezizomycotina</taxon>
        <taxon>Sordariomycetes</taxon>
        <taxon>Hypocreomycetidae</taxon>
        <taxon>Hypocreales</taxon>
        <taxon>Nectriaceae</taxon>
        <taxon>Fusarium</taxon>
    </lineage>
</organism>
<gene>
    <name evidence="1" type="ORF">FUG_LOCUS114784</name>
</gene>
<sequence>MAAYCHQNDLSCLLGCYTLTAFSYTANLTSPKGSRSGGVKIAVQALWQFGALEAEFLGGIGPAIDVLEGNAVRLRAVGTAILLRDLDNGHLELHHFDNYQSG</sequence>
<evidence type="ECO:0000313" key="1">
    <source>
        <dbReference type="EMBL" id="VIO54239.1"/>
    </source>
</evidence>
<accession>A0A4E9D5Q5</accession>
<reference evidence="1" key="1">
    <citation type="submission" date="2019-04" db="EMBL/GenBank/DDBJ databases">
        <authorList>
            <person name="Melise S."/>
            <person name="Noan J."/>
            <person name="Okalmin O."/>
        </authorList>
    </citation>
    <scope>NUCLEOTIDE SEQUENCE</scope>
    <source>
        <strain evidence="1">FN9</strain>
    </source>
</reference>
<dbReference type="AlphaFoldDB" id="A0A4E9D5Q5"/>
<dbReference type="EMBL" id="CAAKMV010000088">
    <property type="protein sequence ID" value="VIO54239.1"/>
    <property type="molecule type" value="Genomic_DNA"/>
</dbReference>